<dbReference type="Proteomes" id="UP000462760">
    <property type="component" value="Unassembled WGS sequence"/>
</dbReference>
<keyword evidence="4" id="KW-0547">Nucleotide-binding</keyword>
<dbReference type="GO" id="GO:0005886">
    <property type="term" value="C:plasma membrane"/>
    <property type="evidence" value="ECO:0007669"/>
    <property type="project" value="UniProtKB-ARBA"/>
</dbReference>
<reference evidence="10 11" key="1">
    <citation type="submission" date="2019-08" db="EMBL/GenBank/DDBJ databases">
        <title>In-depth cultivation of the pig gut microbiome towards novel bacterial diversity and tailored functional studies.</title>
        <authorList>
            <person name="Wylensek D."/>
            <person name="Hitch T.C.A."/>
            <person name="Clavel T."/>
        </authorList>
    </citation>
    <scope>NUCLEOTIDE SEQUENCE [LARGE SCALE GENOMIC DNA]</scope>
    <source>
        <strain evidence="10 11">Med78-601-WT-4W-RMD-3</strain>
    </source>
</reference>
<evidence type="ECO:0000256" key="2">
    <source>
        <dbReference type="ARBA" id="ARBA00011903"/>
    </source>
</evidence>
<dbReference type="Gene3D" id="3.40.50.300">
    <property type="entry name" value="P-loop containing nucleotide triphosphate hydrolases"/>
    <property type="match status" value="1"/>
</dbReference>
<dbReference type="AlphaFoldDB" id="A0A844FK20"/>
<dbReference type="OrthoDB" id="9794577at2"/>
<evidence type="ECO:0000256" key="1">
    <source>
        <dbReference type="ARBA" id="ARBA00007316"/>
    </source>
</evidence>
<dbReference type="GO" id="GO:0042802">
    <property type="term" value="F:identical protein binding"/>
    <property type="evidence" value="ECO:0007669"/>
    <property type="project" value="UniProtKB-ARBA"/>
</dbReference>
<sequence>MRSQRIITNENPKSPIAEAFRTLRTNIQFSSIDKALSSIVITSSGPGEGKSTVSVNTAITIAQSGKKVLLVDCDLRKPKIHTFFRIHNGQGLTNILAEGIDLKEVVHEPETENNLHILTAGPIPPNPSELLGSKRMKAFLKEAETNYHTIILDSPPVGMVTDAAVLSTIADGTILVCAVGQAEIEASKTAKSLLEKVNANILGVVLNKVPVDKSGYYRYNYYNYYSYYEE</sequence>
<dbReference type="CDD" id="cd05387">
    <property type="entry name" value="BY-kinase"/>
    <property type="match status" value="1"/>
</dbReference>
<dbReference type="InterPro" id="IPR050445">
    <property type="entry name" value="Bact_polysacc_biosynth/exp"/>
</dbReference>
<protein>
    <recommendedName>
        <fullName evidence="2">non-specific protein-tyrosine kinase</fullName>
        <ecNumber evidence="2">2.7.10.2</ecNumber>
    </recommendedName>
</protein>
<name>A0A844FK20_9FIRM</name>
<dbReference type="InterPro" id="IPR005702">
    <property type="entry name" value="Wzc-like_C"/>
</dbReference>
<evidence type="ECO:0000256" key="5">
    <source>
        <dbReference type="ARBA" id="ARBA00022777"/>
    </source>
</evidence>
<evidence type="ECO:0000313" key="10">
    <source>
        <dbReference type="EMBL" id="MSS44434.1"/>
    </source>
</evidence>
<organism evidence="10 11">
    <name type="scientific">Anaerosalibacter bizertensis</name>
    <dbReference type="NCBI Taxonomy" id="932217"/>
    <lineage>
        <taxon>Bacteria</taxon>
        <taxon>Bacillati</taxon>
        <taxon>Bacillota</taxon>
        <taxon>Tissierellia</taxon>
        <taxon>Tissierellales</taxon>
        <taxon>Sporanaerobacteraceae</taxon>
        <taxon>Anaerosalibacter</taxon>
    </lineage>
</organism>
<keyword evidence="6" id="KW-0067">ATP-binding</keyword>
<dbReference type="RefSeq" id="WP_154485099.1">
    <property type="nucleotide sequence ID" value="NZ_JAJBNW010000096.1"/>
</dbReference>
<evidence type="ECO:0000256" key="6">
    <source>
        <dbReference type="ARBA" id="ARBA00022840"/>
    </source>
</evidence>
<evidence type="ECO:0000256" key="4">
    <source>
        <dbReference type="ARBA" id="ARBA00022741"/>
    </source>
</evidence>
<keyword evidence="5 10" id="KW-0418">Kinase</keyword>
<dbReference type="InterPro" id="IPR025669">
    <property type="entry name" value="AAA_dom"/>
</dbReference>
<dbReference type="GO" id="GO:0005524">
    <property type="term" value="F:ATP binding"/>
    <property type="evidence" value="ECO:0007669"/>
    <property type="project" value="UniProtKB-KW"/>
</dbReference>
<keyword evidence="7" id="KW-0829">Tyrosine-protein kinase</keyword>
<dbReference type="PANTHER" id="PTHR32309">
    <property type="entry name" value="TYROSINE-PROTEIN KINASE"/>
    <property type="match status" value="1"/>
</dbReference>
<gene>
    <name evidence="10" type="ORF">FYJ27_12195</name>
</gene>
<comment type="caution">
    <text evidence="10">The sequence shown here is derived from an EMBL/GenBank/DDBJ whole genome shotgun (WGS) entry which is preliminary data.</text>
</comment>
<evidence type="ECO:0000313" key="11">
    <source>
        <dbReference type="Proteomes" id="UP000462760"/>
    </source>
</evidence>
<dbReference type="EMBL" id="VULR01000028">
    <property type="protein sequence ID" value="MSS44434.1"/>
    <property type="molecule type" value="Genomic_DNA"/>
</dbReference>
<evidence type="ECO:0000259" key="9">
    <source>
        <dbReference type="Pfam" id="PF13614"/>
    </source>
</evidence>
<comment type="catalytic activity">
    <reaction evidence="8">
        <text>L-tyrosyl-[protein] + ATP = O-phospho-L-tyrosyl-[protein] + ADP + H(+)</text>
        <dbReference type="Rhea" id="RHEA:10596"/>
        <dbReference type="Rhea" id="RHEA-COMP:10136"/>
        <dbReference type="Rhea" id="RHEA-COMP:20101"/>
        <dbReference type="ChEBI" id="CHEBI:15378"/>
        <dbReference type="ChEBI" id="CHEBI:30616"/>
        <dbReference type="ChEBI" id="CHEBI:46858"/>
        <dbReference type="ChEBI" id="CHEBI:61978"/>
        <dbReference type="ChEBI" id="CHEBI:456216"/>
        <dbReference type="EC" id="2.7.10.2"/>
    </reaction>
</comment>
<dbReference type="FunFam" id="3.40.50.300:FF:000527">
    <property type="entry name" value="Tyrosine-protein kinase etk"/>
    <property type="match status" value="1"/>
</dbReference>
<comment type="similarity">
    <text evidence="1">Belongs to the CpsD/CapB family.</text>
</comment>
<dbReference type="InterPro" id="IPR027417">
    <property type="entry name" value="P-loop_NTPase"/>
</dbReference>
<dbReference type="PANTHER" id="PTHR32309:SF13">
    <property type="entry name" value="FERRIC ENTEROBACTIN TRANSPORT PROTEIN FEPE"/>
    <property type="match status" value="1"/>
</dbReference>
<keyword evidence="3" id="KW-0808">Transferase</keyword>
<dbReference type="GO" id="GO:0004715">
    <property type="term" value="F:non-membrane spanning protein tyrosine kinase activity"/>
    <property type="evidence" value="ECO:0007669"/>
    <property type="project" value="UniProtKB-EC"/>
</dbReference>
<proteinExistence type="inferred from homology"/>
<dbReference type="Pfam" id="PF13614">
    <property type="entry name" value="AAA_31"/>
    <property type="match status" value="1"/>
</dbReference>
<dbReference type="NCBIfam" id="TIGR01007">
    <property type="entry name" value="eps_fam"/>
    <property type="match status" value="1"/>
</dbReference>
<evidence type="ECO:0000256" key="7">
    <source>
        <dbReference type="ARBA" id="ARBA00023137"/>
    </source>
</evidence>
<evidence type="ECO:0000256" key="8">
    <source>
        <dbReference type="ARBA" id="ARBA00051245"/>
    </source>
</evidence>
<accession>A0A844FK20</accession>
<dbReference type="SUPFAM" id="SSF52540">
    <property type="entry name" value="P-loop containing nucleoside triphosphate hydrolases"/>
    <property type="match status" value="1"/>
</dbReference>
<feature type="domain" description="AAA" evidence="9">
    <location>
        <begin position="39"/>
        <end position="181"/>
    </location>
</feature>
<dbReference type="EC" id="2.7.10.2" evidence="2"/>
<evidence type="ECO:0000256" key="3">
    <source>
        <dbReference type="ARBA" id="ARBA00022679"/>
    </source>
</evidence>